<evidence type="ECO:0000256" key="1">
    <source>
        <dbReference type="ARBA" id="ARBA00022679"/>
    </source>
</evidence>
<dbReference type="AlphaFoldDB" id="A0A934N427"/>
<dbReference type="InterPro" id="IPR050680">
    <property type="entry name" value="YpeA/RimI_acetyltransf"/>
</dbReference>
<dbReference type="Pfam" id="PF00583">
    <property type="entry name" value="Acetyltransf_1"/>
    <property type="match status" value="1"/>
</dbReference>
<dbReference type="PROSITE" id="PS51186">
    <property type="entry name" value="GNAT"/>
    <property type="match status" value="1"/>
</dbReference>
<accession>A0A934N427</accession>
<gene>
    <name evidence="4" type="ORF">JF886_10245</name>
</gene>
<comment type="caution">
    <text evidence="4">The sequence shown here is derived from an EMBL/GenBank/DDBJ whole genome shotgun (WGS) entry which is preliminary data.</text>
</comment>
<dbReference type="EMBL" id="JAEKNS010000107">
    <property type="protein sequence ID" value="MBJ7595221.1"/>
    <property type="molecule type" value="Genomic_DNA"/>
</dbReference>
<dbReference type="InterPro" id="IPR016181">
    <property type="entry name" value="Acyl_CoA_acyltransferase"/>
</dbReference>
<sequence>MRGRVLQDRPAVSYLVRALAEDDWALLRAVRLQALADAPTAFGSTLTREQAFTEEAWRLRARGSAATRLFIAWSERTAVGIAGVYDEGDGSVQLVSVWVSAEHRRRGVARQLTMAALRFAAAQNIDVVRLWVTDGNSSARTLYESLGFAVTGNRQPLPSDPALEERELQVRLSARPDLPAGAGPA</sequence>
<feature type="domain" description="N-acetyltransferase" evidence="3">
    <location>
        <begin position="14"/>
        <end position="169"/>
    </location>
</feature>
<dbReference type="Gene3D" id="3.40.630.30">
    <property type="match status" value="1"/>
</dbReference>
<evidence type="ECO:0000313" key="4">
    <source>
        <dbReference type="EMBL" id="MBJ7595221.1"/>
    </source>
</evidence>
<dbReference type="GO" id="GO:0016747">
    <property type="term" value="F:acyltransferase activity, transferring groups other than amino-acyl groups"/>
    <property type="evidence" value="ECO:0007669"/>
    <property type="project" value="InterPro"/>
</dbReference>
<proteinExistence type="predicted"/>
<dbReference type="SUPFAM" id="SSF55729">
    <property type="entry name" value="Acyl-CoA N-acyltransferases (Nat)"/>
    <property type="match status" value="1"/>
</dbReference>
<protein>
    <submittedName>
        <fullName evidence="4">GNAT family N-acetyltransferase</fullName>
    </submittedName>
</protein>
<dbReference type="PANTHER" id="PTHR43420">
    <property type="entry name" value="ACETYLTRANSFERASE"/>
    <property type="match status" value="1"/>
</dbReference>
<dbReference type="InterPro" id="IPR000182">
    <property type="entry name" value="GNAT_dom"/>
</dbReference>
<dbReference type="CDD" id="cd04301">
    <property type="entry name" value="NAT_SF"/>
    <property type="match status" value="1"/>
</dbReference>
<dbReference type="PANTHER" id="PTHR43420:SF44">
    <property type="entry name" value="ACETYLTRANSFERASE YPEA"/>
    <property type="match status" value="1"/>
</dbReference>
<evidence type="ECO:0000259" key="3">
    <source>
        <dbReference type="PROSITE" id="PS51186"/>
    </source>
</evidence>
<reference evidence="4 5" key="1">
    <citation type="submission" date="2020-10" db="EMBL/GenBank/DDBJ databases">
        <title>Ca. Dormibacterota MAGs.</title>
        <authorList>
            <person name="Montgomery K."/>
        </authorList>
    </citation>
    <scope>NUCLEOTIDE SEQUENCE [LARGE SCALE GENOMIC DNA]</scope>
    <source>
        <strain evidence="4">SC8812_S17_18</strain>
    </source>
</reference>
<keyword evidence="2" id="KW-0012">Acyltransferase</keyword>
<keyword evidence="1" id="KW-0808">Transferase</keyword>
<dbReference type="Proteomes" id="UP000606991">
    <property type="component" value="Unassembled WGS sequence"/>
</dbReference>
<evidence type="ECO:0000256" key="2">
    <source>
        <dbReference type="ARBA" id="ARBA00023315"/>
    </source>
</evidence>
<evidence type="ECO:0000313" key="5">
    <source>
        <dbReference type="Proteomes" id="UP000606991"/>
    </source>
</evidence>
<organism evidence="4 5">
    <name type="scientific">Candidatus Aeolococcus gillhamiae</name>
    <dbReference type="NCBI Taxonomy" id="3127015"/>
    <lineage>
        <taxon>Bacteria</taxon>
        <taxon>Bacillati</taxon>
        <taxon>Candidatus Dormiibacterota</taxon>
        <taxon>Candidatus Dormibacteria</taxon>
        <taxon>Candidatus Aeolococcales</taxon>
        <taxon>Candidatus Aeolococcaceae</taxon>
        <taxon>Candidatus Aeolococcus</taxon>
    </lineage>
</organism>
<name>A0A934N427_9BACT</name>